<dbReference type="SUPFAM" id="SSF55347">
    <property type="entry name" value="Glyceraldehyde-3-phosphate dehydrogenase-like, C-terminal domain"/>
    <property type="match status" value="1"/>
</dbReference>
<dbReference type="CDD" id="cd08255">
    <property type="entry name" value="2-desacetyl-2-hydroxyethyl_bacteriochlorophyllide_like"/>
    <property type="match status" value="1"/>
</dbReference>
<dbReference type="AlphaFoldDB" id="A0A1G7MV76"/>
<reference evidence="3" key="1">
    <citation type="submission" date="2016-10" db="EMBL/GenBank/DDBJ databases">
        <authorList>
            <person name="Varghese N."/>
            <person name="Submissions S."/>
        </authorList>
    </citation>
    <scope>NUCLEOTIDE SEQUENCE [LARGE SCALE GENOMIC DNA]</scope>
    <source>
        <strain evidence="3">DSM 527</strain>
    </source>
</reference>
<dbReference type="PANTHER" id="PTHR43377:SF1">
    <property type="entry name" value="BILIVERDIN REDUCTASE A"/>
    <property type="match status" value="1"/>
</dbReference>
<dbReference type="Gene3D" id="3.30.360.10">
    <property type="entry name" value="Dihydrodipicolinate Reductase, domain 2"/>
    <property type="match status" value="1"/>
</dbReference>
<dbReference type="InterPro" id="IPR000683">
    <property type="entry name" value="Gfo/Idh/MocA-like_OxRdtase_N"/>
</dbReference>
<dbReference type="InterPro" id="IPR036291">
    <property type="entry name" value="NAD(P)-bd_dom_sf"/>
</dbReference>
<protein>
    <submittedName>
        <fullName evidence="2">Predicted dehydrogenase</fullName>
    </submittedName>
</protein>
<dbReference type="EMBL" id="FNBN01000002">
    <property type="protein sequence ID" value="SDF65644.1"/>
    <property type="molecule type" value="Genomic_DNA"/>
</dbReference>
<dbReference type="InterPro" id="IPR055170">
    <property type="entry name" value="GFO_IDH_MocA-like_dom"/>
</dbReference>
<dbReference type="Pfam" id="PF08240">
    <property type="entry name" value="ADH_N"/>
    <property type="match status" value="1"/>
</dbReference>
<dbReference type="PANTHER" id="PTHR43377">
    <property type="entry name" value="BILIVERDIN REDUCTASE A"/>
    <property type="match status" value="1"/>
</dbReference>
<dbReference type="OrthoDB" id="9781031at2"/>
<feature type="domain" description="Enoyl reductase (ER)" evidence="1">
    <location>
        <begin position="75"/>
        <end position="265"/>
    </location>
</feature>
<dbReference type="Pfam" id="PF01408">
    <property type="entry name" value="GFO_IDH_MocA"/>
    <property type="match status" value="1"/>
</dbReference>
<dbReference type="Gene3D" id="3.90.180.10">
    <property type="entry name" value="Medium-chain alcohol dehydrogenases, catalytic domain"/>
    <property type="match status" value="1"/>
</dbReference>
<accession>A0A1G7MV76</accession>
<gene>
    <name evidence="2" type="ORF">SAMN04488121_102569</name>
</gene>
<dbReference type="InterPro" id="IPR051450">
    <property type="entry name" value="Gfo/Idh/MocA_Oxidoreductases"/>
</dbReference>
<sequence>MKQLIQSFKTGETILEEVPAPQVARGQVLIRTTRSLVSLGTERMLVEFGKANLVQKARQQPERVKEVLDKIKTEGLMPTLEAVFNKLAQPLPLGYCNVGKVIAVGEGVSEFKVGDRVASNGPHAEIVSVPQNLVAAIPANVSDDEAAFTVIGSIGLQGIRLCNPTLGETIVVTGLGLIGMITAELLLANGCRVIGIDLDAEKIALARKKGIIGINPADGADVVKSVLDETLGRGADGVIITASAKTNEIISQAARMSRKRGRIILVGVIELNISRAEFYEKELTFQVSCSYGPGRYDEEYEQRGIDYPLPFVRWTEKRNFEAVLQAVASRKLDVASLISERIPLAEYDRVYGSIGKSRAIASILVYKEDADLQHTVRVVPATSFAGKKGVWGIIGAGNFTKMTMLPALDKAKADIKYIASAGGITGTALAKKHKIALSTTDYQEILRDRETDGVMITTRHNTHASMVLKALAAGKHVFVEKPLALNEDELEQIIDAYDGSVTLTVGFNRRFSPHVQKVKQLVGNTPMNVIATMNAGFVPPNVWVHDMKVGGGRIVGEACHFIDLITYLTGSKVTAVCMNAMGVNPSENADNCSILLQYENGSTGVINYFSNGSKAYPKERIEVYSQDRTAVIDNYKQTTGYGFKGFSKLKTTMDKGHKAQFQALISSIKNGGAPLIPFDEIINTTRASFAAIKSLQQNGWVRLDQTRVAAPVVAEPVEALNGQNVVNLI</sequence>
<dbReference type="Pfam" id="PF22725">
    <property type="entry name" value="GFO_IDH_MocA_C3"/>
    <property type="match status" value="1"/>
</dbReference>
<dbReference type="InterPro" id="IPR013154">
    <property type="entry name" value="ADH-like_N"/>
</dbReference>
<dbReference type="SUPFAM" id="SSF50129">
    <property type="entry name" value="GroES-like"/>
    <property type="match status" value="1"/>
</dbReference>
<dbReference type="GO" id="GO:0000166">
    <property type="term" value="F:nucleotide binding"/>
    <property type="evidence" value="ECO:0007669"/>
    <property type="project" value="InterPro"/>
</dbReference>
<dbReference type="RefSeq" id="WP_089831033.1">
    <property type="nucleotide sequence ID" value="NZ_FNBN01000002.1"/>
</dbReference>
<name>A0A1G7MV76_CHIFI</name>
<organism evidence="2 3">
    <name type="scientific">Chitinophaga filiformis</name>
    <name type="common">Myxococcus filiformis</name>
    <name type="synonym">Flexibacter filiformis</name>
    <dbReference type="NCBI Taxonomy" id="104663"/>
    <lineage>
        <taxon>Bacteria</taxon>
        <taxon>Pseudomonadati</taxon>
        <taxon>Bacteroidota</taxon>
        <taxon>Chitinophagia</taxon>
        <taxon>Chitinophagales</taxon>
        <taxon>Chitinophagaceae</taxon>
        <taxon>Chitinophaga</taxon>
    </lineage>
</organism>
<dbReference type="SUPFAM" id="SSF51735">
    <property type="entry name" value="NAD(P)-binding Rossmann-fold domains"/>
    <property type="match status" value="2"/>
</dbReference>
<proteinExistence type="predicted"/>
<dbReference type="InterPro" id="IPR013149">
    <property type="entry name" value="ADH-like_C"/>
</dbReference>
<dbReference type="InterPro" id="IPR020843">
    <property type="entry name" value="ER"/>
</dbReference>
<dbReference type="Gene3D" id="3.40.50.720">
    <property type="entry name" value="NAD(P)-binding Rossmann-like Domain"/>
    <property type="match status" value="2"/>
</dbReference>
<dbReference type="InterPro" id="IPR011032">
    <property type="entry name" value="GroES-like_sf"/>
</dbReference>
<dbReference type="Proteomes" id="UP000199045">
    <property type="component" value="Unassembled WGS sequence"/>
</dbReference>
<dbReference type="SMART" id="SM00829">
    <property type="entry name" value="PKS_ER"/>
    <property type="match status" value="1"/>
</dbReference>
<evidence type="ECO:0000313" key="3">
    <source>
        <dbReference type="Proteomes" id="UP000199045"/>
    </source>
</evidence>
<dbReference type="STRING" id="104663.SAMN04488121_102569"/>
<dbReference type="Pfam" id="PF00107">
    <property type="entry name" value="ADH_zinc_N"/>
    <property type="match status" value="1"/>
</dbReference>
<evidence type="ECO:0000259" key="1">
    <source>
        <dbReference type="SMART" id="SM00829"/>
    </source>
</evidence>
<evidence type="ECO:0000313" key="2">
    <source>
        <dbReference type="EMBL" id="SDF65644.1"/>
    </source>
</evidence>
<dbReference type="GO" id="GO:0016491">
    <property type="term" value="F:oxidoreductase activity"/>
    <property type="evidence" value="ECO:0007669"/>
    <property type="project" value="InterPro"/>
</dbReference>